<comment type="function">
    <text evidence="13 14">Fluoride-specific ion channel. Important for reducing fluoride concentration in the cell, thus reducing its toxicity.</text>
</comment>
<dbReference type="EMBL" id="PZHR01000058">
    <property type="protein sequence ID" value="PTK58242.1"/>
    <property type="molecule type" value="Genomic_DNA"/>
</dbReference>
<reference evidence="16" key="2">
    <citation type="submission" date="2018-03" db="EMBL/GenBank/DDBJ databases">
        <authorList>
            <person name="Keele B.F."/>
        </authorList>
    </citation>
    <scope>NUCLEOTIDE SEQUENCE</scope>
    <source>
        <strain evidence="16">SNUC 4337</strain>
    </source>
</reference>
<keyword evidence="6 14" id="KW-1133">Transmembrane helix</keyword>
<comment type="similarity">
    <text evidence="11 14">Belongs to the fluoride channel Fluc/FEX (TC 1.A.43) family.</text>
</comment>
<evidence type="ECO:0000256" key="6">
    <source>
        <dbReference type="ARBA" id="ARBA00022989"/>
    </source>
</evidence>
<dbReference type="PANTHER" id="PTHR28259:SF16">
    <property type="entry name" value="FLUORIDE-SPECIFIC ION CHANNEL FLUC 2"/>
    <property type="match status" value="1"/>
</dbReference>
<evidence type="ECO:0000313" key="19">
    <source>
        <dbReference type="Proteomes" id="UP000254412"/>
    </source>
</evidence>
<keyword evidence="9 14" id="KW-0472">Membrane</keyword>
<dbReference type="InterPro" id="IPR003691">
    <property type="entry name" value="FluC"/>
</dbReference>
<feature type="transmembrane region" description="Helical" evidence="14">
    <location>
        <begin position="96"/>
        <end position="117"/>
    </location>
</feature>
<protein>
    <recommendedName>
        <fullName evidence="14">Fluoride-specific ion channel FluC</fullName>
    </recommendedName>
</protein>
<evidence type="ECO:0000256" key="5">
    <source>
        <dbReference type="ARBA" id="ARBA00022723"/>
    </source>
</evidence>
<evidence type="ECO:0000256" key="7">
    <source>
        <dbReference type="ARBA" id="ARBA00023053"/>
    </source>
</evidence>
<name>A0A291JIS2_9STAP</name>
<evidence type="ECO:0000313" key="20">
    <source>
        <dbReference type="Proteomes" id="UP000664081"/>
    </source>
</evidence>
<keyword evidence="5 14" id="KW-0479">Metal-binding</keyword>
<dbReference type="Proteomes" id="UP000254412">
    <property type="component" value="Unassembled WGS sequence"/>
</dbReference>
<keyword evidence="10 14" id="KW-0407">Ion channel</keyword>
<keyword evidence="2 14" id="KW-0813">Transport</keyword>
<evidence type="ECO:0000256" key="10">
    <source>
        <dbReference type="ARBA" id="ARBA00023303"/>
    </source>
</evidence>
<evidence type="ECO:0000313" key="17">
    <source>
        <dbReference type="EMBL" id="SUM54794.1"/>
    </source>
</evidence>
<comment type="subcellular location">
    <subcellularLocation>
        <location evidence="1 14">Cell membrane</location>
        <topology evidence="1 14">Multi-pass membrane protein</topology>
    </subcellularLocation>
</comment>
<proteinExistence type="inferred from homology"/>
<dbReference type="GeneID" id="66776541"/>
<dbReference type="GO" id="GO:0005886">
    <property type="term" value="C:plasma membrane"/>
    <property type="evidence" value="ECO:0007669"/>
    <property type="project" value="UniProtKB-SubCell"/>
</dbReference>
<reference evidence="15 20" key="4">
    <citation type="submission" date="2021-03" db="EMBL/GenBank/DDBJ databases">
        <title>Staphylococci and Mammaliicocci in bats.</title>
        <authorList>
            <person name="Fountain K."/>
        </authorList>
    </citation>
    <scope>NUCLEOTIDE SEQUENCE [LARGE SCALE GENOMIC DNA]</scope>
    <source>
        <strain evidence="15 20">18_1_E_SW</strain>
    </source>
</reference>
<dbReference type="Pfam" id="PF02537">
    <property type="entry name" value="CRCB"/>
    <property type="match status" value="1"/>
</dbReference>
<reference evidence="16 18" key="1">
    <citation type="journal article" date="2016" name="Front. Microbiol.">
        <title>Comprehensive Phylogenetic Analysis of Bovine Non-aureus Staphylococci Species Based on Whole-Genome Sequencing.</title>
        <authorList>
            <person name="Naushad S."/>
            <person name="Barkema H.W."/>
            <person name="Luby C."/>
            <person name="Condas L.A."/>
            <person name="Nobrega D.B."/>
            <person name="Carson D.A."/>
            <person name="De Buck J."/>
        </authorList>
    </citation>
    <scope>NUCLEOTIDE SEQUENCE [LARGE SCALE GENOMIC DNA]</scope>
    <source>
        <strain evidence="16 18">SNUC 4337</strain>
    </source>
</reference>
<sequence length="118" mass="12657">MTQVILVMLGGGIGAVIRGFLTNVFANKINSTLPVATPFVNILGSFIIGLIMGMSLNIPWVDSFLVVGILGGLTTFSTLSSELVKMLTPEKNILNFITYSLIQYVVAFIACLLGYIIV</sequence>
<keyword evidence="20" id="KW-1185">Reference proteome</keyword>
<evidence type="ECO:0000256" key="12">
    <source>
        <dbReference type="ARBA" id="ARBA00035585"/>
    </source>
</evidence>
<evidence type="ECO:0000313" key="16">
    <source>
        <dbReference type="EMBL" id="PTK58242.1"/>
    </source>
</evidence>
<evidence type="ECO:0000256" key="13">
    <source>
        <dbReference type="ARBA" id="ARBA00049940"/>
    </source>
</evidence>
<evidence type="ECO:0000256" key="14">
    <source>
        <dbReference type="HAMAP-Rule" id="MF_00454"/>
    </source>
</evidence>
<accession>A0A291JIS2</accession>
<reference evidence="17 19" key="3">
    <citation type="submission" date="2018-06" db="EMBL/GenBank/DDBJ databases">
        <authorList>
            <consortium name="Pathogen Informatics"/>
            <person name="Doyle S."/>
        </authorList>
    </citation>
    <scope>NUCLEOTIDE SEQUENCE [LARGE SCALE GENOMIC DNA]</scope>
    <source>
        <strain evidence="17 19">NCTC13834</strain>
    </source>
</reference>
<keyword evidence="7 14" id="KW-0915">Sodium</keyword>
<dbReference type="GO" id="GO:0046872">
    <property type="term" value="F:metal ion binding"/>
    <property type="evidence" value="ECO:0007669"/>
    <property type="project" value="UniProtKB-KW"/>
</dbReference>
<gene>
    <name evidence="17" type="primary">crcB_1</name>
    <name evidence="14" type="synonym">crcB</name>
    <name evidence="14" type="synonym">fluC</name>
    <name evidence="16" type="ORF">BUZ61_10065</name>
    <name evidence="15" type="ORF">J3T88_08380</name>
    <name evidence="17" type="ORF">NCTC13834_01138</name>
</gene>
<dbReference type="PANTHER" id="PTHR28259">
    <property type="entry name" value="FLUORIDE EXPORT PROTEIN 1-RELATED"/>
    <property type="match status" value="1"/>
</dbReference>
<dbReference type="Proteomes" id="UP000664081">
    <property type="component" value="Unassembled WGS sequence"/>
</dbReference>
<evidence type="ECO:0000256" key="3">
    <source>
        <dbReference type="ARBA" id="ARBA00022475"/>
    </source>
</evidence>
<keyword evidence="3 14" id="KW-1003">Cell membrane</keyword>
<comment type="activity regulation">
    <text evidence="14">Na(+) is not transported, but it plays an essential structural role and its presence is essential for fluoride channel function.</text>
</comment>
<dbReference type="EMBL" id="JAFNLT010000006">
    <property type="protein sequence ID" value="MBO1227347.1"/>
    <property type="molecule type" value="Genomic_DNA"/>
</dbReference>
<dbReference type="RefSeq" id="WP_096809060.1">
    <property type="nucleotide sequence ID" value="NZ_BMCF01000002.1"/>
</dbReference>
<evidence type="ECO:0000256" key="2">
    <source>
        <dbReference type="ARBA" id="ARBA00022448"/>
    </source>
</evidence>
<dbReference type="GO" id="GO:0062054">
    <property type="term" value="F:fluoride channel activity"/>
    <property type="evidence" value="ECO:0007669"/>
    <property type="project" value="UniProtKB-UniRule"/>
</dbReference>
<keyword evidence="8 14" id="KW-0406">Ion transport</keyword>
<feature type="transmembrane region" description="Helical" evidence="14">
    <location>
        <begin position="38"/>
        <end position="58"/>
    </location>
</feature>
<dbReference type="OrthoDB" id="9815830at2"/>
<dbReference type="KEGG" id="snl:BJD96_05480"/>
<organism evidence="16 18">
    <name type="scientific">Staphylococcus nepalensis</name>
    <dbReference type="NCBI Taxonomy" id="214473"/>
    <lineage>
        <taxon>Bacteria</taxon>
        <taxon>Bacillati</taxon>
        <taxon>Bacillota</taxon>
        <taxon>Bacilli</taxon>
        <taxon>Bacillales</taxon>
        <taxon>Staphylococcaceae</taxon>
        <taxon>Staphylococcus</taxon>
    </lineage>
</organism>
<evidence type="ECO:0000256" key="1">
    <source>
        <dbReference type="ARBA" id="ARBA00004651"/>
    </source>
</evidence>
<keyword evidence="4 14" id="KW-0812">Transmembrane</keyword>
<dbReference type="GO" id="GO:0140114">
    <property type="term" value="P:cellular detoxification of fluoride"/>
    <property type="evidence" value="ECO:0007669"/>
    <property type="project" value="UniProtKB-UniRule"/>
</dbReference>
<feature type="transmembrane region" description="Helical" evidence="14">
    <location>
        <begin position="6"/>
        <end position="26"/>
    </location>
</feature>
<dbReference type="Proteomes" id="UP000240400">
    <property type="component" value="Unassembled WGS sequence"/>
</dbReference>
<dbReference type="EMBL" id="UHDS01000001">
    <property type="protein sequence ID" value="SUM54794.1"/>
    <property type="molecule type" value="Genomic_DNA"/>
</dbReference>
<evidence type="ECO:0000256" key="4">
    <source>
        <dbReference type="ARBA" id="ARBA00022692"/>
    </source>
</evidence>
<evidence type="ECO:0000256" key="9">
    <source>
        <dbReference type="ARBA" id="ARBA00023136"/>
    </source>
</evidence>
<evidence type="ECO:0000313" key="15">
    <source>
        <dbReference type="EMBL" id="MBO1227347.1"/>
    </source>
</evidence>
<dbReference type="AlphaFoldDB" id="A0A291JIS2"/>
<evidence type="ECO:0000256" key="11">
    <source>
        <dbReference type="ARBA" id="ARBA00035120"/>
    </source>
</evidence>
<feature type="binding site" evidence="14">
    <location>
        <position position="74"/>
    </location>
    <ligand>
        <name>Na(+)</name>
        <dbReference type="ChEBI" id="CHEBI:29101"/>
        <note>structural</note>
    </ligand>
</feature>
<comment type="catalytic activity">
    <reaction evidence="12">
        <text>fluoride(in) = fluoride(out)</text>
        <dbReference type="Rhea" id="RHEA:76159"/>
        <dbReference type="ChEBI" id="CHEBI:17051"/>
    </reaction>
    <physiologicalReaction direction="left-to-right" evidence="12">
        <dbReference type="Rhea" id="RHEA:76160"/>
    </physiologicalReaction>
</comment>
<evidence type="ECO:0000256" key="8">
    <source>
        <dbReference type="ARBA" id="ARBA00023065"/>
    </source>
</evidence>
<feature type="binding site" evidence="14">
    <location>
        <position position="71"/>
    </location>
    <ligand>
        <name>Na(+)</name>
        <dbReference type="ChEBI" id="CHEBI:29101"/>
        <note>structural</note>
    </ligand>
</feature>
<evidence type="ECO:0000313" key="18">
    <source>
        <dbReference type="Proteomes" id="UP000240400"/>
    </source>
</evidence>
<dbReference type="HAMAP" id="MF_00454">
    <property type="entry name" value="FluC"/>
    <property type="match status" value="1"/>
</dbReference>